<gene>
    <name evidence="9" type="ORF">RF55_8712</name>
</gene>
<dbReference type="PANTHER" id="PTHR43521:SF1">
    <property type="entry name" value="ALPHA-AMINOADIPIC SEMIALDEHYDE DEHYDROGENASE"/>
    <property type="match status" value="1"/>
</dbReference>
<dbReference type="EMBL" id="LBMM01005551">
    <property type="protein sequence ID" value="KMQ91424.1"/>
    <property type="molecule type" value="Genomic_DNA"/>
</dbReference>
<reference evidence="9 10" key="1">
    <citation type="submission" date="2015-04" db="EMBL/GenBank/DDBJ databases">
        <title>Lasius niger genome sequencing.</title>
        <authorList>
            <person name="Konorov E.A."/>
            <person name="Nikitin M.A."/>
            <person name="Kirill M.V."/>
            <person name="Chang P."/>
        </authorList>
    </citation>
    <scope>NUCLEOTIDE SEQUENCE [LARGE SCALE GENOMIC DNA]</scope>
    <source>
        <tissue evidence="9">Whole</tissue>
    </source>
</reference>
<dbReference type="GO" id="GO:0004029">
    <property type="term" value="F:aldehyde dehydrogenase (NAD+) activity"/>
    <property type="evidence" value="ECO:0007669"/>
    <property type="project" value="UniProtKB-EC"/>
</dbReference>
<feature type="active site" evidence="6">
    <location>
        <position position="200"/>
    </location>
</feature>
<dbReference type="PROSITE" id="PS00687">
    <property type="entry name" value="ALDEHYDE_DEHYDR_GLU"/>
    <property type="match status" value="1"/>
</dbReference>
<dbReference type="PaxDb" id="67767-A0A0J7KMF0"/>
<evidence type="ECO:0000313" key="10">
    <source>
        <dbReference type="Proteomes" id="UP000036403"/>
    </source>
</evidence>
<comment type="caution">
    <text evidence="9">The sequence shown here is derived from an EMBL/GenBank/DDBJ whole genome shotgun (WGS) entry which is preliminary data.</text>
</comment>
<evidence type="ECO:0000259" key="8">
    <source>
        <dbReference type="Pfam" id="PF00171"/>
    </source>
</evidence>
<dbReference type="InterPro" id="IPR029510">
    <property type="entry name" value="Ald_DH_CS_GLU"/>
</dbReference>
<accession>A0A0J7KMF0</accession>
<dbReference type="InterPro" id="IPR044638">
    <property type="entry name" value="ALDH7A1-like"/>
</dbReference>
<proteinExistence type="inferred from homology"/>
<evidence type="ECO:0000313" key="9">
    <source>
        <dbReference type="EMBL" id="KMQ91424.1"/>
    </source>
</evidence>
<dbReference type="AlphaFoldDB" id="A0A0J7KMF0"/>
<dbReference type="InterPro" id="IPR015590">
    <property type="entry name" value="Aldehyde_DH_dom"/>
</dbReference>
<sequence length="445" mass="47525">MTRHLVTDPRYGFLKQLGITVENPGLYDGRWGGSGKLIESISPATGKVIAKIRESTPQEASNAITEARKAWPQWTSIPAPARGDIVRQIGDELRRNLKPLGSLVYGWNSAIAMVCGNTIVWKGAPTTSLVAIATTKIIAGVLERNGIPGSVASLITGGPDVGETLVNDKRVPLISFTGSTNVGRQVALKVQQRFGRSLLELGGNNALIVAQDADLEMAVRAAVFSCVGTAGQRCTTTRRLILHKKVKNEFLGRLKTAYKSILERVGDPLEDGVLYGPLHNQQAVDAYKAAIQRAVKAGGTIEFGGKQIERPGFYVEPTIVSGLPVEAEVMQQETFAPIVYILEANSLEEAIDLNNGVEQGLSSSLFTKSIGNIFQWIGPHGSDCGIVNVNIGTSGAEIGGAFGGEKATGGGRESGSDAWKHYMRRATITINHGNELPLAQGIKFE</sequence>
<dbReference type="STRING" id="67767.A0A0J7KMF0"/>
<keyword evidence="3 7" id="KW-0560">Oxidoreductase</keyword>
<feature type="domain" description="Aldehyde dehydrogenase" evidence="8">
    <location>
        <begin position="104"/>
        <end position="427"/>
    </location>
</feature>
<evidence type="ECO:0000256" key="3">
    <source>
        <dbReference type="ARBA" id="ARBA00023002"/>
    </source>
</evidence>
<feature type="domain" description="Aldehyde dehydrogenase" evidence="8">
    <location>
        <begin position="36"/>
        <end position="101"/>
    </location>
</feature>
<comment type="subunit">
    <text evidence="2">Homotetramer.</text>
</comment>
<dbReference type="PANTHER" id="PTHR43521">
    <property type="entry name" value="ALPHA-AMINOADIPIC SEMIALDEHYDE DEHYDROGENASE"/>
    <property type="match status" value="1"/>
</dbReference>
<dbReference type="InterPro" id="IPR016161">
    <property type="entry name" value="Ald_DH/histidinol_DH"/>
</dbReference>
<evidence type="ECO:0000256" key="5">
    <source>
        <dbReference type="ARBA" id="ARBA00024226"/>
    </source>
</evidence>
<comment type="similarity">
    <text evidence="1 7">Belongs to the aldehyde dehydrogenase family.</text>
</comment>
<dbReference type="SUPFAM" id="SSF53720">
    <property type="entry name" value="ALDH-like"/>
    <property type="match status" value="1"/>
</dbReference>
<dbReference type="EC" id="1.2.1.3" evidence="5"/>
<protein>
    <recommendedName>
        <fullName evidence="5">aldehyde dehydrogenase (NAD(+))</fullName>
        <ecNumber evidence="5">1.2.1.3</ecNumber>
    </recommendedName>
</protein>
<evidence type="ECO:0000256" key="7">
    <source>
        <dbReference type="RuleBase" id="RU003345"/>
    </source>
</evidence>
<name>A0A0J7KMF0_LASNI</name>
<keyword evidence="4" id="KW-0520">NAD</keyword>
<organism evidence="9 10">
    <name type="scientific">Lasius niger</name>
    <name type="common">Black garden ant</name>
    <dbReference type="NCBI Taxonomy" id="67767"/>
    <lineage>
        <taxon>Eukaryota</taxon>
        <taxon>Metazoa</taxon>
        <taxon>Ecdysozoa</taxon>
        <taxon>Arthropoda</taxon>
        <taxon>Hexapoda</taxon>
        <taxon>Insecta</taxon>
        <taxon>Pterygota</taxon>
        <taxon>Neoptera</taxon>
        <taxon>Endopterygota</taxon>
        <taxon>Hymenoptera</taxon>
        <taxon>Apocrita</taxon>
        <taxon>Aculeata</taxon>
        <taxon>Formicoidea</taxon>
        <taxon>Formicidae</taxon>
        <taxon>Formicinae</taxon>
        <taxon>Lasius</taxon>
        <taxon>Lasius</taxon>
    </lineage>
</organism>
<evidence type="ECO:0000256" key="6">
    <source>
        <dbReference type="PROSITE-ProRule" id="PRU10007"/>
    </source>
</evidence>
<dbReference type="InterPro" id="IPR016163">
    <property type="entry name" value="Ald_DH_C"/>
</dbReference>
<evidence type="ECO:0000256" key="4">
    <source>
        <dbReference type="ARBA" id="ARBA00023027"/>
    </source>
</evidence>
<evidence type="ECO:0000256" key="2">
    <source>
        <dbReference type="ARBA" id="ARBA00011881"/>
    </source>
</evidence>
<dbReference type="OrthoDB" id="310895at2759"/>
<dbReference type="Proteomes" id="UP000036403">
    <property type="component" value="Unassembled WGS sequence"/>
</dbReference>
<dbReference type="Pfam" id="PF00171">
    <property type="entry name" value="Aldedh"/>
    <property type="match status" value="2"/>
</dbReference>
<dbReference type="InterPro" id="IPR016162">
    <property type="entry name" value="Ald_DH_N"/>
</dbReference>
<dbReference type="Gene3D" id="3.40.605.10">
    <property type="entry name" value="Aldehyde Dehydrogenase, Chain A, domain 1"/>
    <property type="match status" value="2"/>
</dbReference>
<evidence type="ECO:0000256" key="1">
    <source>
        <dbReference type="ARBA" id="ARBA00009986"/>
    </source>
</evidence>
<dbReference type="Gene3D" id="3.40.309.10">
    <property type="entry name" value="Aldehyde Dehydrogenase, Chain A, domain 2"/>
    <property type="match status" value="1"/>
</dbReference>
<dbReference type="FunFam" id="3.40.309.10:FF:000018">
    <property type="entry name" value="Alpha-aminoadipic semialdehyde dehydrogenase"/>
    <property type="match status" value="1"/>
</dbReference>
<keyword evidence="10" id="KW-1185">Reference proteome</keyword>